<dbReference type="RefSeq" id="WP_349432843.1">
    <property type="nucleotide sequence ID" value="NZ_CP157744.1"/>
</dbReference>
<accession>A0AAU7P0T9</accession>
<dbReference type="Pfam" id="PF01464">
    <property type="entry name" value="SLT"/>
    <property type="match status" value="1"/>
</dbReference>
<dbReference type="AlphaFoldDB" id="A0AAU7P0T9"/>
<gene>
    <name evidence="2" type="ORF">Q9L42_021065</name>
</gene>
<dbReference type="InterPro" id="IPR008258">
    <property type="entry name" value="Transglycosylase_SLT_dom_1"/>
</dbReference>
<evidence type="ECO:0000259" key="1">
    <source>
        <dbReference type="Pfam" id="PF01464"/>
    </source>
</evidence>
<reference evidence="2 3" key="1">
    <citation type="journal article" date="2024" name="Microbiology">
        <title>Methylomarinum rosea sp. nov., a novel halophilic methanotrophic bacterium from the hypersaline Lake Elton.</title>
        <authorList>
            <person name="Suleimanov R.Z."/>
            <person name="Oshkin I.Y."/>
            <person name="Danilova O.V."/>
            <person name="Suzina N.E."/>
            <person name="Dedysh S.N."/>
        </authorList>
    </citation>
    <scope>NUCLEOTIDE SEQUENCE [LARGE SCALE GENOMIC DNA]</scope>
    <source>
        <strain evidence="2 3">Ch1-1</strain>
        <plasmid evidence="3">unnamed2</plasmid>
    </source>
</reference>
<dbReference type="InterPro" id="IPR023346">
    <property type="entry name" value="Lysozyme-like_dom_sf"/>
</dbReference>
<dbReference type="KEGG" id="mech:Q9L42_021065"/>
<evidence type="ECO:0000313" key="2">
    <source>
        <dbReference type="EMBL" id="XBS22800.1"/>
    </source>
</evidence>
<dbReference type="Gene3D" id="1.10.530.10">
    <property type="match status" value="1"/>
</dbReference>
<dbReference type="Proteomes" id="UP001225378">
    <property type="component" value="Plasmid unnamed2"/>
</dbReference>
<sequence length="160" mass="18153">MLDTPPDSNYVIATPVTVECVQQVAKTYRIPIAALAAIMAQESGQVGKASRNKNGTYDYGPMQINTVWLKQLKLHGITEKDLLWNGCLNVYAAGAIFHRQYVDANKNIWKAVGRYHSKTPKYRDRYIRNVVKKMRSMTSLHRIVARANRYLIKLAGKASR</sequence>
<evidence type="ECO:0000313" key="3">
    <source>
        <dbReference type="Proteomes" id="UP001225378"/>
    </source>
</evidence>
<dbReference type="SUPFAM" id="SSF53955">
    <property type="entry name" value="Lysozyme-like"/>
    <property type="match status" value="1"/>
</dbReference>
<proteinExistence type="predicted"/>
<protein>
    <submittedName>
        <fullName evidence="2">Lytic transglycosylase domain-containing protein</fullName>
    </submittedName>
</protein>
<feature type="domain" description="Transglycosylase SLT" evidence="1">
    <location>
        <begin position="19"/>
        <end position="117"/>
    </location>
</feature>
<dbReference type="CDD" id="cd13400">
    <property type="entry name" value="LT_IagB-like"/>
    <property type="match status" value="1"/>
</dbReference>
<name>A0AAU7P0T9_9GAMM</name>
<keyword evidence="3" id="KW-1185">Reference proteome</keyword>
<organism evidence="2 3">
    <name type="scientific">Methylomarinum roseum</name>
    <dbReference type="NCBI Taxonomy" id="3067653"/>
    <lineage>
        <taxon>Bacteria</taxon>
        <taxon>Pseudomonadati</taxon>
        <taxon>Pseudomonadota</taxon>
        <taxon>Gammaproteobacteria</taxon>
        <taxon>Methylococcales</taxon>
        <taxon>Methylococcaceae</taxon>
        <taxon>Methylomarinum</taxon>
    </lineage>
</organism>
<keyword evidence="2" id="KW-0614">Plasmid</keyword>
<dbReference type="EMBL" id="CP157744">
    <property type="protein sequence ID" value="XBS22800.1"/>
    <property type="molecule type" value="Genomic_DNA"/>
</dbReference>
<geneLocation type="plasmid" evidence="2 3">
    <name>unnamed2</name>
</geneLocation>